<dbReference type="Gene3D" id="2.10.70.10">
    <property type="entry name" value="Complement Module, domain 1"/>
    <property type="match status" value="1"/>
</dbReference>
<proteinExistence type="predicted"/>
<protein>
    <submittedName>
        <fullName evidence="1">Hemin uptake protein HemP</fullName>
    </submittedName>
</protein>
<reference evidence="1 2" key="1">
    <citation type="submission" date="2019-06" db="EMBL/GenBank/DDBJ databases">
        <authorList>
            <person name="Li M."/>
        </authorList>
    </citation>
    <scope>NUCLEOTIDE SEQUENCE [LARGE SCALE GENOMIC DNA]</scope>
    <source>
        <strain evidence="1 2">BGMRC2036</strain>
    </source>
</reference>
<dbReference type="Proteomes" id="UP000318801">
    <property type="component" value="Unassembled WGS sequence"/>
</dbReference>
<dbReference type="OrthoDB" id="7870498at2"/>
<dbReference type="AlphaFoldDB" id="A0A506UAJ1"/>
<dbReference type="InterPro" id="IPR019600">
    <property type="entry name" value="Hemin_uptake_protein_HemP"/>
</dbReference>
<name>A0A506UAJ1_9HYPH</name>
<dbReference type="RefSeq" id="WP_141149109.1">
    <property type="nucleotide sequence ID" value="NZ_VHLG01000005.1"/>
</dbReference>
<evidence type="ECO:0000313" key="2">
    <source>
        <dbReference type="Proteomes" id="UP000318801"/>
    </source>
</evidence>
<sequence length="56" mass="6347">MNENRTVTTLPENGGEGHRVIESTALFGRDSEIIIRHQGADYHMKITRQGKLILNK</sequence>
<keyword evidence="2" id="KW-1185">Reference proteome</keyword>
<dbReference type="Pfam" id="PF10636">
    <property type="entry name" value="hemP"/>
    <property type="match status" value="1"/>
</dbReference>
<evidence type="ECO:0000313" key="1">
    <source>
        <dbReference type="EMBL" id="TPW30538.1"/>
    </source>
</evidence>
<dbReference type="EMBL" id="VHLG01000005">
    <property type="protein sequence ID" value="TPW30538.1"/>
    <property type="molecule type" value="Genomic_DNA"/>
</dbReference>
<accession>A0A506UAJ1</accession>
<gene>
    <name evidence="1" type="primary">hemP</name>
    <name evidence="1" type="ORF">FJU08_11245</name>
</gene>
<comment type="caution">
    <text evidence="1">The sequence shown here is derived from an EMBL/GenBank/DDBJ whole genome shotgun (WGS) entry which is preliminary data.</text>
</comment>
<organism evidence="1 2">
    <name type="scientific">Martelella alba</name>
    <dbReference type="NCBI Taxonomy" id="2590451"/>
    <lineage>
        <taxon>Bacteria</taxon>
        <taxon>Pseudomonadati</taxon>
        <taxon>Pseudomonadota</taxon>
        <taxon>Alphaproteobacteria</taxon>
        <taxon>Hyphomicrobiales</taxon>
        <taxon>Aurantimonadaceae</taxon>
        <taxon>Martelella</taxon>
    </lineage>
</organism>